<dbReference type="AlphaFoldDB" id="A0A2A2EIT4"/>
<sequence>MTDITKPLPGQERYVAPLDETPLQTVDTVDESAPATSMWADAWRTLRKNPLFIISGVLIVFIVFVALFPGVFTKNDPNYCNLDNSLEPAGPGHPFGYDLQGCDVYSRVIYGTRTSLSVGILTTIIVVAVGTLIGAIAGFFGG</sequence>
<dbReference type="Proteomes" id="UP000217986">
    <property type="component" value="Unassembled WGS sequence"/>
</dbReference>
<accession>A0A2A2EIT4</accession>
<evidence type="ECO:0000256" key="3">
    <source>
        <dbReference type="SAM" id="Phobius"/>
    </source>
</evidence>
<reference evidence="5 6" key="1">
    <citation type="journal article" date="2017" name="ISME J.">
        <title>Unveiling bifidobacterial biogeography across the mammalian branch of the tree of life.</title>
        <authorList>
            <person name="Milani C."/>
            <person name="Mangifesta M."/>
            <person name="Mancabelli L."/>
            <person name="Lugli G.A."/>
            <person name="James K."/>
            <person name="Duranti S."/>
            <person name="Turroni F."/>
            <person name="Ferrario C."/>
            <person name="Ossiprandi M.C."/>
            <person name="van Sinderen D."/>
            <person name="Ventura M."/>
        </authorList>
    </citation>
    <scope>NUCLEOTIDE SEQUENCE [LARGE SCALE GENOMIC DNA]</scope>
    <source>
        <strain evidence="5 6">70</strain>
    </source>
</reference>
<proteinExistence type="predicted"/>
<feature type="transmembrane region" description="Helical" evidence="3">
    <location>
        <begin position="51"/>
        <end position="72"/>
    </location>
</feature>
<dbReference type="Pfam" id="PF12911">
    <property type="entry name" value="OppC_N"/>
    <property type="match status" value="1"/>
</dbReference>
<feature type="domain" description="Oligopeptide transport permease C-like N-terminal" evidence="4">
    <location>
        <begin position="37"/>
        <end position="88"/>
    </location>
</feature>
<evidence type="ECO:0000256" key="2">
    <source>
        <dbReference type="ARBA" id="ARBA00022448"/>
    </source>
</evidence>
<comment type="caution">
    <text evidence="5">The sequence shown here is derived from an EMBL/GenBank/DDBJ whole genome shotgun (WGS) entry which is preliminary data.</text>
</comment>
<evidence type="ECO:0000313" key="5">
    <source>
        <dbReference type="EMBL" id="PAU68860.1"/>
    </source>
</evidence>
<dbReference type="PANTHER" id="PTHR43386">
    <property type="entry name" value="OLIGOPEPTIDE TRANSPORT SYSTEM PERMEASE PROTEIN APPC"/>
    <property type="match status" value="1"/>
</dbReference>
<evidence type="ECO:0000256" key="1">
    <source>
        <dbReference type="ARBA" id="ARBA00004651"/>
    </source>
</evidence>
<keyword evidence="6" id="KW-1185">Reference proteome</keyword>
<evidence type="ECO:0000313" key="6">
    <source>
        <dbReference type="Proteomes" id="UP000217986"/>
    </source>
</evidence>
<dbReference type="InterPro" id="IPR050366">
    <property type="entry name" value="BP-dependent_transpt_permease"/>
</dbReference>
<feature type="transmembrane region" description="Helical" evidence="3">
    <location>
        <begin position="116"/>
        <end position="140"/>
    </location>
</feature>
<keyword evidence="3" id="KW-0812">Transmembrane</keyword>
<dbReference type="PANTHER" id="PTHR43386:SF6">
    <property type="entry name" value="ABC TRANSPORTER PERMEASE PROTEIN"/>
    <property type="match status" value="1"/>
</dbReference>
<keyword evidence="3" id="KW-0472">Membrane</keyword>
<dbReference type="InterPro" id="IPR025966">
    <property type="entry name" value="OppC_N"/>
</dbReference>
<organism evidence="5 6">
    <name type="scientific">Bifidobacterium italicum</name>
    <dbReference type="NCBI Taxonomy" id="1960968"/>
    <lineage>
        <taxon>Bacteria</taxon>
        <taxon>Bacillati</taxon>
        <taxon>Actinomycetota</taxon>
        <taxon>Actinomycetes</taxon>
        <taxon>Bifidobacteriales</taxon>
        <taxon>Bifidobacteriaceae</taxon>
        <taxon>Bifidobacterium</taxon>
    </lineage>
</organism>
<dbReference type="EMBL" id="MVOG01000026">
    <property type="protein sequence ID" value="PAU68860.1"/>
    <property type="molecule type" value="Genomic_DNA"/>
</dbReference>
<keyword evidence="3" id="KW-1133">Transmembrane helix</keyword>
<protein>
    <submittedName>
        <fullName evidence="5">Peptide ABC transporter permease</fullName>
    </submittedName>
</protein>
<name>A0A2A2EIT4_9BIFI</name>
<keyword evidence="2" id="KW-0813">Transport</keyword>
<gene>
    <name evidence="5" type="ORF">B1400_1244</name>
</gene>
<dbReference type="GO" id="GO:0005886">
    <property type="term" value="C:plasma membrane"/>
    <property type="evidence" value="ECO:0007669"/>
    <property type="project" value="UniProtKB-SubCell"/>
</dbReference>
<comment type="subcellular location">
    <subcellularLocation>
        <location evidence="1">Cell membrane</location>
        <topology evidence="1">Multi-pass membrane protein</topology>
    </subcellularLocation>
</comment>
<evidence type="ECO:0000259" key="4">
    <source>
        <dbReference type="Pfam" id="PF12911"/>
    </source>
</evidence>